<dbReference type="InterPro" id="IPR036866">
    <property type="entry name" value="RibonucZ/Hydroxyglut_hydro"/>
</dbReference>
<reference evidence="1 2" key="1">
    <citation type="journal article" date="2021" name="Arch. Microbiol.">
        <title>Myceligenerans indicum sp. nov., an actinobacterium isolated from mangrove sediment of Sundarbans, India.</title>
        <authorList>
            <person name="Asha K."/>
            <person name="Bhadury P."/>
        </authorList>
    </citation>
    <scope>NUCLEOTIDE SEQUENCE [LARGE SCALE GENOMIC DNA]</scope>
    <source>
        <strain evidence="1 2">I2</strain>
    </source>
</reference>
<proteinExistence type="predicted"/>
<evidence type="ECO:0000313" key="1">
    <source>
        <dbReference type="EMBL" id="MBL0888131.1"/>
    </source>
</evidence>
<dbReference type="EMBL" id="JABBYC010000045">
    <property type="protein sequence ID" value="MBL0888131.1"/>
    <property type="molecule type" value="Genomic_DNA"/>
</dbReference>
<keyword evidence="2" id="KW-1185">Reference proteome</keyword>
<organism evidence="1 2">
    <name type="scientific">Myceligenerans indicum</name>
    <dbReference type="NCBI Taxonomy" id="2593663"/>
    <lineage>
        <taxon>Bacteria</taxon>
        <taxon>Bacillati</taxon>
        <taxon>Actinomycetota</taxon>
        <taxon>Actinomycetes</taxon>
        <taxon>Micrococcales</taxon>
        <taxon>Promicromonosporaceae</taxon>
        <taxon>Myceligenerans</taxon>
    </lineage>
</organism>
<dbReference type="InterPro" id="IPR052159">
    <property type="entry name" value="Competence_DNA_uptake"/>
</dbReference>
<comment type="caution">
    <text evidence="1">The sequence shown here is derived from an EMBL/GenBank/DDBJ whole genome shotgun (WGS) entry which is preliminary data.</text>
</comment>
<dbReference type="Gene3D" id="3.60.15.10">
    <property type="entry name" value="Ribonuclease Z/Hydroxyacylglutathione hydrolase-like"/>
    <property type="match status" value="1"/>
</dbReference>
<gene>
    <name evidence="1" type="ORF">HGK34_17880</name>
</gene>
<protein>
    <recommendedName>
        <fullName evidence="3">MBL fold metallo-hydrolase</fullName>
    </recommendedName>
</protein>
<name>A0ABS1LPE7_9MICO</name>
<dbReference type="RefSeq" id="WP_201849908.1">
    <property type="nucleotide sequence ID" value="NZ_JABBYC010000045.1"/>
</dbReference>
<dbReference type="PANTHER" id="PTHR30619:SF1">
    <property type="entry name" value="RECOMBINATION PROTEIN 2"/>
    <property type="match status" value="1"/>
</dbReference>
<dbReference type="PANTHER" id="PTHR30619">
    <property type="entry name" value="DNA INTERNALIZATION/COMPETENCE PROTEIN COMEC/REC2"/>
    <property type="match status" value="1"/>
</dbReference>
<dbReference type="SUPFAM" id="SSF56281">
    <property type="entry name" value="Metallo-hydrolase/oxidoreductase"/>
    <property type="match status" value="1"/>
</dbReference>
<dbReference type="Proteomes" id="UP000675409">
    <property type="component" value="Unassembled WGS sequence"/>
</dbReference>
<accession>A0ABS1LPE7</accession>
<sequence length="343" mass="36780">MYEVDFLPVDATEGEPNTENGDAITIHFIEDATQAERVVVIDAGFATVGHQVVEHVRKFYGTSHVDLAISTHPDASHIDGLQVVVEELDVAELLVHLPKRHASPRDVQKHFVDIRAVDSLLDTARTRGTAVAEPFLGQSRFGGQLTVLGPTETLYESLLAEQLDQARTGALGHAMTLAAGGLRDLLRNVAAWGYPSEGLAEDVETSARDETSVITLVRSDGRQLLFTGDAGLRGLGAAADHYENLLGTFRTVPISLFQVPHHGSRRSLSPTLLDRLIGAQDDPHTSTTAIVSSADADPWHPSPRVTNALGRRGAALVATEGTAVWSSHRARPRAGWSPVVTAG</sequence>
<evidence type="ECO:0008006" key="3">
    <source>
        <dbReference type="Google" id="ProtNLM"/>
    </source>
</evidence>
<evidence type="ECO:0000313" key="2">
    <source>
        <dbReference type="Proteomes" id="UP000675409"/>
    </source>
</evidence>